<reference evidence="1 2" key="1">
    <citation type="journal article" date="2014" name="Agronomy (Basel)">
        <title>A Draft Genome Sequence for Ensete ventricosum, the Drought-Tolerant Tree Against Hunger.</title>
        <authorList>
            <person name="Harrison J."/>
            <person name="Moore K.A."/>
            <person name="Paszkiewicz K."/>
            <person name="Jones T."/>
            <person name="Grant M."/>
            <person name="Ambacheew D."/>
            <person name="Muzemil S."/>
            <person name="Studholme D.J."/>
        </authorList>
    </citation>
    <scope>NUCLEOTIDE SEQUENCE [LARGE SCALE GENOMIC DNA]</scope>
</reference>
<dbReference type="Proteomes" id="UP000287651">
    <property type="component" value="Unassembled WGS sequence"/>
</dbReference>
<feature type="non-terminal residue" evidence="1">
    <location>
        <position position="1"/>
    </location>
</feature>
<accession>A0A426YLZ4</accession>
<gene>
    <name evidence="1" type="ORF">B296_00036873</name>
</gene>
<dbReference type="EMBL" id="AMZH03011511">
    <property type="protein sequence ID" value="RRT52741.1"/>
    <property type="molecule type" value="Genomic_DNA"/>
</dbReference>
<evidence type="ECO:0000313" key="2">
    <source>
        <dbReference type="Proteomes" id="UP000287651"/>
    </source>
</evidence>
<proteinExistence type="predicted"/>
<evidence type="ECO:0000313" key="1">
    <source>
        <dbReference type="EMBL" id="RRT52741.1"/>
    </source>
</evidence>
<dbReference type="AlphaFoldDB" id="A0A426YLZ4"/>
<organism evidence="1 2">
    <name type="scientific">Ensete ventricosum</name>
    <name type="common">Abyssinian banana</name>
    <name type="synonym">Musa ensete</name>
    <dbReference type="NCBI Taxonomy" id="4639"/>
    <lineage>
        <taxon>Eukaryota</taxon>
        <taxon>Viridiplantae</taxon>
        <taxon>Streptophyta</taxon>
        <taxon>Embryophyta</taxon>
        <taxon>Tracheophyta</taxon>
        <taxon>Spermatophyta</taxon>
        <taxon>Magnoliopsida</taxon>
        <taxon>Liliopsida</taxon>
        <taxon>Zingiberales</taxon>
        <taxon>Musaceae</taxon>
        <taxon>Ensete</taxon>
    </lineage>
</organism>
<comment type="caution">
    <text evidence="1">The sequence shown here is derived from an EMBL/GenBank/DDBJ whole genome shotgun (WGS) entry which is preliminary data.</text>
</comment>
<name>A0A426YLZ4_ENSVE</name>
<protein>
    <submittedName>
        <fullName evidence="1">Uncharacterized protein</fullName>
    </submittedName>
</protein>
<sequence length="56" mass="6268">VDLFGFSSVAELLRLLREQEEIEYCRICYTMLAIAYCCSSEDDEDGAKVATDDPIG</sequence>